<dbReference type="EC" id="1.15.1.1" evidence="1"/>
<reference evidence="1" key="1">
    <citation type="submission" date="2022-07" db="EMBL/GenBank/DDBJ databases">
        <title>Phylogenomic reconstructions and comparative analyses of Kickxellomycotina fungi.</title>
        <authorList>
            <person name="Reynolds N.K."/>
            <person name="Stajich J.E."/>
            <person name="Barry K."/>
            <person name="Grigoriev I.V."/>
            <person name="Crous P."/>
            <person name="Smith M.E."/>
        </authorList>
    </citation>
    <scope>NUCLEOTIDE SEQUENCE</scope>
    <source>
        <strain evidence="1">Benny 63K</strain>
    </source>
</reference>
<dbReference type="EMBL" id="JANBPG010000119">
    <property type="protein sequence ID" value="KAJ1899864.1"/>
    <property type="molecule type" value="Genomic_DNA"/>
</dbReference>
<sequence>MLKNIVSIFIAATVVVASTSGMITATRASGSGDISMADAKVEGTGIDATFEFIPAEDKTGLQMVISASGLKNGILYPYHIHTNVVPSDGNCTGTGGHLDPFEIKSKAGTSYKCDKTKSQSTCELGDLAGMFGNMTADANGKFSLRVPDSILTFSGSNAILGHSIVIHGPDNARLACANITGYAVVTSSASANEKSDKSSTSGASSVAVAGALAIMAAALAI</sequence>
<evidence type="ECO:0000313" key="2">
    <source>
        <dbReference type="Proteomes" id="UP001150581"/>
    </source>
</evidence>
<protein>
    <submittedName>
        <fullName evidence="1">Superoxide dismutase</fullName>
        <ecNumber evidence="1">1.15.1.1</ecNumber>
    </submittedName>
</protein>
<gene>
    <name evidence="1" type="primary">SOD4_2</name>
    <name evidence="1" type="ORF">LPJ66_001839</name>
</gene>
<name>A0ACC1IS79_9FUNG</name>
<evidence type="ECO:0000313" key="1">
    <source>
        <dbReference type="EMBL" id="KAJ1899864.1"/>
    </source>
</evidence>
<accession>A0ACC1IS79</accession>
<dbReference type="Proteomes" id="UP001150581">
    <property type="component" value="Unassembled WGS sequence"/>
</dbReference>
<keyword evidence="2" id="KW-1185">Reference proteome</keyword>
<keyword evidence="1" id="KW-0560">Oxidoreductase</keyword>
<organism evidence="1 2">
    <name type="scientific">Kickxella alabastrina</name>
    <dbReference type="NCBI Taxonomy" id="61397"/>
    <lineage>
        <taxon>Eukaryota</taxon>
        <taxon>Fungi</taxon>
        <taxon>Fungi incertae sedis</taxon>
        <taxon>Zoopagomycota</taxon>
        <taxon>Kickxellomycotina</taxon>
        <taxon>Kickxellomycetes</taxon>
        <taxon>Kickxellales</taxon>
        <taxon>Kickxellaceae</taxon>
        <taxon>Kickxella</taxon>
    </lineage>
</organism>
<proteinExistence type="predicted"/>
<comment type="caution">
    <text evidence="1">The sequence shown here is derived from an EMBL/GenBank/DDBJ whole genome shotgun (WGS) entry which is preliminary data.</text>
</comment>